<evidence type="ECO:0000313" key="5">
    <source>
        <dbReference type="Proteomes" id="UP000027195"/>
    </source>
</evidence>
<organism evidence="4 5">
    <name type="scientific">Botryobasidium botryosum (strain FD-172 SS1)</name>
    <dbReference type="NCBI Taxonomy" id="930990"/>
    <lineage>
        <taxon>Eukaryota</taxon>
        <taxon>Fungi</taxon>
        <taxon>Dikarya</taxon>
        <taxon>Basidiomycota</taxon>
        <taxon>Agaricomycotina</taxon>
        <taxon>Agaricomycetes</taxon>
        <taxon>Cantharellales</taxon>
        <taxon>Botryobasidiaceae</taxon>
        <taxon>Botryobasidium</taxon>
    </lineage>
</organism>
<accession>A0A067MAC9</accession>
<dbReference type="PROSITE" id="PS50088">
    <property type="entry name" value="ANK_REPEAT"/>
    <property type="match status" value="2"/>
</dbReference>
<dbReference type="InterPro" id="IPR036770">
    <property type="entry name" value="Ankyrin_rpt-contain_sf"/>
</dbReference>
<protein>
    <submittedName>
        <fullName evidence="4">Uncharacterized protein</fullName>
    </submittedName>
</protein>
<name>A0A067MAC9_BOTB1</name>
<evidence type="ECO:0000256" key="1">
    <source>
        <dbReference type="ARBA" id="ARBA00022737"/>
    </source>
</evidence>
<sequence>MKQSLPAVRLLLKAGADPNIRDKYGQNSLHRTAGLLHHPDGAEVLSTLIDGGADVHAVDDFGRSPLFHAARDGSAAAVQLLLRAGADPHLRDKQSQTPLHLAVESPEGADAVVALLKSGADVNALDGVGDTPLILA</sequence>
<feature type="repeat" description="ANK" evidence="3">
    <location>
        <begin position="94"/>
        <end position="127"/>
    </location>
</feature>
<dbReference type="Pfam" id="PF00023">
    <property type="entry name" value="Ank"/>
    <property type="match status" value="1"/>
</dbReference>
<dbReference type="InParanoid" id="A0A067MAC9"/>
<feature type="repeat" description="ANK" evidence="3">
    <location>
        <begin position="61"/>
        <end position="93"/>
    </location>
</feature>
<dbReference type="AlphaFoldDB" id="A0A067MAC9"/>
<evidence type="ECO:0000256" key="3">
    <source>
        <dbReference type="PROSITE-ProRule" id="PRU00023"/>
    </source>
</evidence>
<dbReference type="InterPro" id="IPR050745">
    <property type="entry name" value="Multifunctional_regulatory"/>
</dbReference>
<dbReference type="EMBL" id="KL198056">
    <property type="protein sequence ID" value="KDQ11655.1"/>
    <property type="molecule type" value="Genomic_DNA"/>
</dbReference>
<dbReference type="STRING" id="930990.A0A067MAC9"/>
<dbReference type="PROSITE" id="PS50297">
    <property type="entry name" value="ANK_REP_REGION"/>
    <property type="match status" value="2"/>
</dbReference>
<dbReference type="Pfam" id="PF12796">
    <property type="entry name" value="Ank_2"/>
    <property type="match status" value="1"/>
</dbReference>
<dbReference type="HOGENOM" id="CLU_000134_18_9_1"/>
<reference evidence="5" key="1">
    <citation type="journal article" date="2014" name="Proc. Natl. Acad. Sci. U.S.A.">
        <title>Extensive sampling of basidiomycete genomes demonstrates inadequacy of the white-rot/brown-rot paradigm for wood decay fungi.</title>
        <authorList>
            <person name="Riley R."/>
            <person name="Salamov A.A."/>
            <person name="Brown D.W."/>
            <person name="Nagy L.G."/>
            <person name="Floudas D."/>
            <person name="Held B.W."/>
            <person name="Levasseur A."/>
            <person name="Lombard V."/>
            <person name="Morin E."/>
            <person name="Otillar R."/>
            <person name="Lindquist E.A."/>
            <person name="Sun H."/>
            <person name="LaButti K.M."/>
            <person name="Schmutz J."/>
            <person name="Jabbour D."/>
            <person name="Luo H."/>
            <person name="Baker S.E."/>
            <person name="Pisabarro A.G."/>
            <person name="Walton J.D."/>
            <person name="Blanchette R.A."/>
            <person name="Henrissat B."/>
            <person name="Martin F."/>
            <person name="Cullen D."/>
            <person name="Hibbett D.S."/>
            <person name="Grigoriev I.V."/>
        </authorList>
    </citation>
    <scope>NUCLEOTIDE SEQUENCE [LARGE SCALE GENOMIC DNA]</scope>
    <source>
        <strain evidence="5">FD-172 SS1</strain>
    </source>
</reference>
<dbReference type="InterPro" id="IPR002110">
    <property type="entry name" value="Ankyrin_rpt"/>
</dbReference>
<dbReference type="PANTHER" id="PTHR24189:SF50">
    <property type="entry name" value="ANKYRIN REPEAT AND SOCS BOX PROTEIN 2"/>
    <property type="match status" value="1"/>
</dbReference>
<feature type="non-terminal residue" evidence="4">
    <location>
        <position position="136"/>
    </location>
</feature>
<keyword evidence="5" id="KW-1185">Reference proteome</keyword>
<dbReference type="Gene3D" id="1.25.40.20">
    <property type="entry name" value="Ankyrin repeat-containing domain"/>
    <property type="match status" value="2"/>
</dbReference>
<gene>
    <name evidence="4" type="ORF">BOTBODRAFT_114037</name>
</gene>
<evidence type="ECO:0000313" key="4">
    <source>
        <dbReference type="EMBL" id="KDQ11655.1"/>
    </source>
</evidence>
<dbReference type="OrthoDB" id="194358at2759"/>
<evidence type="ECO:0000256" key="2">
    <source>
        <dbReference type="ARBA" id="ARBA00023043"/>
    </source>
</evidence>
<dbReference type="SMART" id="SM00248">
    <property type="entry name" value="ANK"/>
    <property type="match status" value="3"/>
</dbReference>
<dbReference type="PANTHER" id="PTHR24189">
    <property type="entry name" value="MYOTROPHIN"/>
    <property type="match status" value="1"/>
</dbReference>
<dbReference type="Proteomes" id="UP000027195">
    <property type="component" value="Unassembled WGS sequence"/>
</dbReference>
<dbReference type="SUPFAM" id="SSF48403">
    <property type="entry name" value="Ankyrin repeat"/>
    <property type="match status" value="1"/>
</dbReference>
<keyword evidence="2 3" id="KW-0040">ANK repeat</keyword>
<keyword evidence="1" id="KW-0677">Repeat</keyword>
<proteinExistence type="predicted"/>